<feature type="binding site" evidence="5">
    <location>
        <position position="22"/>
    </location>
    <ligand>
        <name>3-dehydroquinate</name>
        <dbReference type="ChEBI" id="CHEBI:32364"/>
    </ligand>
</feature>
<dbReference type="GO" id="GO:0009423">
    <property type="term" value="P:chorismate biosynthetic process"/>
    <property type="evidence" value="ECO:0007669"/>
    <property type="project" value="UniProtKB-UniRule"/>
</dbReference>
<feature type="active site" description="Proton donor/acceptor" evidence="5">
    <location>
        <position position="144"/>
    </location>
</feature>
<dbReference type="HAMAP" id="MF_00214">
    <property type="entry name" value="AroD"/>
    <property type="match status" value="1"/>
</dbReference>
<dbReference type="Gene3D" id="3.20.20.70">
    <property type="entry name" value="Aldolase class I"/>
    <property type="match status" value="1"/>
</dbReference>
<evidence type="ECO:0000313" key="7">
    <source>
        <dbReference type="Proteomes" id="UP000052012"/>
    </source>
</evidence>
<dbReference type="FunFam" id="3.20.20.70:FF:000047">
    <property type="entry name" value="3-dehydroquinate dehydratase"/>
    <property type="match status" value="1"/>
</dbReference>
<dbReference type="UniPathway" id="UPA00053">
    <property type="reaction ID" value="UER00086"/>
</dbReference>
<feature type="binding site" evidence="5">
    <location>
        <begin position="47"/>
        <end position="49"/>
    </location>
    <ligand>
        <name>3-dehydroquinate</name>
        <dbReference type="ChEBI" id="CHEBI:32364"/>
    </ligand>
</feature>
<proteinExistence type="inferred from homology"/>
<dbReference type="InterPro" id="IPR013785">
    <property type="entry name" value="Aldolase_TIM"/>
</dbReference>
<organism evidence="6 7">
    <name type="scientific">Apilactobacillus ozensis DSM 23829 = JCM 17196</name>
    <dbReference type="NCBI Taxonomy" id="1423781"/>
    <lineage>
        <taxon>Bacteria</taxon>
        <taxon>Bacillati</taxon>
        <taxon>Bacillota</taxon>
        <taxon>Bacilli</taxon>
        <taxon>Lactobacillales</taxon>
        <taxon>Lactobacillaceae</taxon>
        <taxon>Apilactobacillus</taxon>
    </lineage>
</organism>
<evidence type="ECO:0000313" key="6">
    <source>
        <dbReference type="EMBL" id="KRM67599.1"/>
    </source>
</evidence>
<dbReference type="STRING" id="1423781.FD06_GL000751"/>
<dbReference type="AlphaFoldDB" id="A0A0R2ALN2"/>
<evidence type="ECO:0000256" key="4">
    <source>
        <dbReference type="ARBA" id="ARBA00023270"/>
    </source>
</evidence>
<feature type="binding site" evidence="5">
    <location>
        <position position="238"/>
    </location>
    <ligand>
        <name>3-dehydroquinate</name>
        <dbReference type="ChEBI" id="CHEBI:32364"/>
    </ligand>
</feature>
<dbReference type="GO" id="GO:0046279">
    <property type="term" value="P:3,4-dihydroxybenzoate biosynthetic process"/>
    <property type="evidence" value="ECO:0007669"/>
    <property type="project" value="TreeGrafter"/>
</dbReference>
<keyword evidence="4 5" id="KW-0704">Schiff base</keyword>
<evidence type="ECO:0000256" key="1">
    <source>
        <dbReference type="ARBA" id="ARBA00001864"/>
    </source>
</evidence>
<feature type="binding site" evidence="5">
    <location>
        <position position="83"/>
    </location>
    <ligand>
        <name>3-dehydroquinate</name>
        <dbReference type="ChEBI" id="CHEBI:32364"/>
    </ligand>
</feature>
<protein>
    <recommendedName>
        <fullName evidence="5">3-dehydroquinate dehydratase</fullName>
        <shortName evidence="5">3-dehydroquinase</shortName>
        <ecNumber evidence="5">4.2.1.10</ecNumber>
    </recommendedName>
    <alternativeName>
        <fullName evidence="5">Type I DHQase</fullName>
    </alternativeName>
    <alternativeName>
        <fullName evidence="5">Type I dehydroquinase</fullName>
        <shortName evidence="5">DHQ1</shortName>
    </alternativeName>
</protein>
<reference evidence="6 7" key="1">
    <citation type="journal article" date="2015" name="Genome Announc.">
        <title>Expanding the biotechnology potential of lactobacilli through comparative genomics of 213 strains and associated genera.</title>
        <authorList>
            <person name="Sun Z."/>
            <person name="Harris H.M."/>
            <person name="McCann A."/>
            <person name="Guo C."/>
            <person name="Argimon S."/>
            <person name="Zhang W."/>
            <person name="Yang X."/>
            <person name="Jeffery I.B."/>
            <person name="Cooney J.C."/>
            <person name="Kagawa T.F."/>
            <person name="Liu W."/>
            <person name="Song Y."/>
            <person name="Salvetti E."/>
            <person name="Wrobel A."/>
            <person name="Rasinkangas P."/>
            <person name="Parkhill J."/>
            <person name="Rea M.C."/>
            <person name="O'Sullivan O."/>
            <person name="Ritari J."/>
            <person name="Douillard F.P."/>
            <person name="Paul Ross R."/>
            <person name="Yang R."/>
            <person name="Briner A.E."/>
            <person name="Felis G.E."/>
            <person name="de Vos W.M."/>
            <person name="Barrangou R."/>
            <person name="Klaenhammer T.R."/>
            <person name="Caufield P.W."/>
            <person name="Cui Y."/>
            <person name="Zhang H."/>
            <person name="O'Toole P.W."/>
        </authorList>
    </citation>
    <scope>NUCLEOTIDE SEQUENCE [LARGE SCALE GENOMIC DNA]</scope>
    <source>
        <strain evidence="6 7">DSM 23829</strain>
    </source>
</reference>
<dbReference type="GO" id="GO:0003855">
    <property type="term" value="F:3-dehydroquinate dehydratase activity"/>
    <property type="evidence" value="ECO:0007669"/>
    <property type="project" value="UniProtKB-UniRule"/>
</dbReference>
<dbReference type="EMBL" id="AYYQ01000036">
    <property type="protein sequence ID" value="KRM67599.1"/>
    <property type="molecule type" value="Genomic_DNA"/>
</dbReference>
<dbReference type="InterPro" id="IPR001381">
    <property type="entry name" value="DHquinase_I"/>
</dbReference>
<feature type="binding site" evidence="5">
    <location>
        <position position="213"/>
    </location>
    <ligand>
        <name>3-dehydroquinate</name>
        <dbReference type="ChEBI" id="CHEBI:32364"/>
    </ligand>
</feature>
<dbReference type="OrthoDB" id="9813659at2"/>
<dbReference type="NCBIfam" id="TIGR01093">
    <property type="entry name" value="aroD"/>
    <property type="match status" value="1"/>
</dbReference>
<accession>A0A0R2ALN2</accession>
<dbReference type="InterPro" id="IPR050146">
    <property type="entry name" value="Type-I_3-dehydroquinase"/>
</dbReference>
<comment type="catalytic activity">
    <reaction evidence="1 5">
        <text>3-dehydroquinate = 3-dehydroshikimate + H2O</text>
        <dbReference type="Rhea" id="RHEA:21096"/>
        <dbReference type="ChEBI" id="CHEBI:15377"/>
        <dbReference type="ChEBI" id="CHEBI:16630"/>
        <dbReference type="ChEBI" id="CHEBI:32364"/>
        <dbReference type="EC" id="4.2.1.10"/>
    </reaction>
</comment>
<dbReference type="PATRIC" id="fig|1423781.4.peg.775"/>
<keyword evidence="3 5" id="KW-0456">Lyase</keyword>
<dbReference type="CDD" id="cd00502">
    <property type="entry name" value="DHQase_I"/>
    <property type="match status" value="1"/>
</dbReference>
<dbReference type="GO" id="GO:0009073">
    <property type="term" value="P:aromatic amino acid family biosynthetic process"/>
    <property type="evidence" value="ECO:0007669"/>
    <property type="project" value="UniProtKB-KW"/>
</dbReference>
<evidence type="ECO:0000256" key="5">
    <source>
        <dbReference type="HAMAP-Rule" id="MF_00214"/>
    </source>
</evidence>
<comment type="similarity">
    <text evidence="5">Belongs to the type-I 3-dehydroquinase family.</text>
</comment>
<comment type="caution">
    <text evidence="6">The sequence shown here is derived from an EMBL/GenBank/DDBJ whole genome shotgun (WGS) entry which is preliminary data.</text>
</comment>
<comment type="subunit">
    <text evidence="5">Homodimer.</text>
</comment>
<feature type="active site" description="Schiff-base intermediate with substrate" evidence="5">
    <location>
        <position position="171"/>
    </location>
</feature>
<evidence type="ECO:0000256" key="2">
    <source>
        <dbReference type="ARBA" id="ARBA00023141"/>
    </source>
</evidence>
<dbReference type="SUPFAM" id="SSF51569">
    <property type="entry name" value="Aldolase"/>
    <property type="match status" value="1"/>
</dbReference>
<keyword evidence="7" id="KW-1185">Reference proteome</keyword>
<evidence type="ECO:0000256" key="3">
    <source>
        <dbReference type="ARBA" id="ARBA00023239"/>
    </source>
</evidence>
<dbReference type="EC" id="4.2.1.10" evidence="5"/>
<comment type="pathway">
    <text evidence="5">Metabolic intermediate biosynthesis; chorismate biosynthesis; chorismate from D-erythrose 4-phosphate and phosphoenolpyruvate: step 3/7.</text>
</comment>
<keyword evidence="5" id="KW-0028">Amino-acid biosynthesis</keyword>
<dbReference type="Pfam" id="PF01487">
    <property type="entry name" value="DHquinase_I"/>
    <property type="match status" value="1"/>
</dbReference>
<dbReference type="PANTHER" id="PTHR43699">
    <property type="entry name" value="3-DEHYDROQUINATE DEHYDRATASE"/>
    <property type="match status" value="1"/>
</dbReference>
<sequence length="252" mass="28036">MTKPIKINNTLLGSGIPKIAVSITGKDKLQIISQVNQIMKLAPDVVEWRIDYLSCIPNYEYLHSILSKIRQLTKSIPLICTFRSIAEGGNYHLSEQQYLKLLSKLSQDNSLDILDIEINHDTKLISKVIQQLHANQKLALGSLHDFRITPDNDFILNKIANMQAVSADIFKLAFMPTNSQDVLRLMTITRNIADSYDEPIITMSMGALGKTSRISGNTSGSVLTFGSLSQHNESAPGQICVKNLKNILKTIQ</sequence>
<dbReference type="RefSeq" id="WP_054658525.1">
    <property type="nucleotide sequence ID" value="NZ_AYYQ01000036.1"/>
</dbReference>
<gene>
    <name evidence="5" type="primary">aroD</name>
    <name evidence="6" type="ORF">FD06_GL000751</name>
</gene>
<dbReference type="GO" id="GO:0008652">
    <property type="term" value="P:amino acid biosynthetic process"/>
    <property type="evidence" value="ECO:0007669"/>
    <property type="project" value="UniProtKB-KW"/>
</dbReference>
<name>A0A0R2ALN2_9LACO</name>
<keyword evidence="2 5" id="KW-0057">Aromatic amino acid biosynthesis</keyword>
<dbReference type="Proteomes" id="UP000052012">
    <property type="component" value="Unassembled WGS sequence"/>
</dbReference>
<comment type="function">
    <text evidence="5">Involved in the third step of the chorismate pathway, which leads to the biosynthesis of aromatic amino acids. Catalyzes the cis-dehydration of 3-dehydroquinate (DHQ) and introduces the first double bond of the aromatic ring to yield 3-dehydroshikimate.</text>
</comment>
<feature type="binding site" evidence="5">
    <location>
        <position position="234"/>
    </location>
    <ligand>
        <name>3-dehydroquinate</name>
        <dbReference type="ChEBI" id="CHEBI:32364"/>
    </ligand>
</feature>
<dbReference type="PANTHER" id="PTHR43699:SF1">
    <property type="entry name" value="3-DEHYDROQUINATE DEHYDRATASE"/>
    <property type="match status" value="1"/>
</dbReference>